<dbReference type="SMART" id="SM01114">
    <property type="entry name" value="CXC"/>
    <property type="match status" value="2"/>
</dbReference>
<feature type="compositionally biased region" description="Polar residues" evidence="4">
    <location>
        <begin position="339"/>
        <end position="352"/>
    </location>
</feature>
<dbReference type="InterPro" id="IPR005172">
    <property type="entry name" value="CRC"/>
</dbReference>
<feature type="compositionally biased region" description="Acidic residues" evidence="4">
    <location>
        <begin position="1067"/>
        <end position="1076"/>
    </location>
</feature>
<feature type="region of interest" description="Disordered" evidence="4">
    <location>
        <begin position="855"/>
        <end position="888"/>
    </location>
</feature>
<evidence type="ECO:0000256" key="1">
    <source>
        <dbReference type="ARBA" id="ARBA00004123"/>
    </source>
</evidence>
<dbReference type="Pfam" id="PF00179">
    <property type="entry name" value="UQ_con"/>
    <property type="match status" value="1"/>
</dbReference>
<dbReference type="InterPro" id="IPR044522">
    <property type="entry name" value="TSO1-like"/>
</dbReference>
<evidence type="ECO:0000259" key="5">
    <source>
        <dbReference type="PROSITE" id="PS50127"/>
    </source>
</evidence>
<evidence type="ECO:0000256" key="4">
    <source>
        <dbReference type="SAM" id="MobiDB-lite"/>
    </source>
</evidence>
<dbReference type="PROSITE" id="PS51634">
    <property type="entry name" value="CRC"/>
    <property type="match status" value="2"/>
</dbReference>
<evidence type="ECO:0000256" key="2">
    <source>
        <dbReference type="ARBA" id="ARBA00007267"/>
    </source>
</evidence>
<keyword evidence="8" id="KW-1185">Reference proteome</keyword>
<proteinExistence type="inferred from homology"/>
<comment type="similarity">
    <text evidence="2">Belongs to the lin-54 family.</text>
</comment>
<evidence type="ECO:0008006" key="9">
    <source>
        <dbReference type="Google" id="ProtNLM"/>
    </source>
</evidence>
<feature type="compositionally biased region" description="Polar residues" evidence="4">
    <location>
        <begin position="128"/>
        <end position="137"/>
    </location>
</feature>
<dbReference type="Gene3D" id="3.10.110.10">
    <property type="entry name" value="Ubiquitin Conjugating Enzyme"/>
    <property type="match status" value="1"/>
</dbReference>
<feature type="domain" description="CRC" evidence="6">
    <location>
        <begin position="957"/>
        <end position="1040"/>
    </location>
</feature>
<dbReference type="STRING" id="4537.A0A0E0MPE4"/>
<name>A0A0E0MPE4_ORYPU</name>
<feature type="compositionally biased region" description="Basic and acidic residues" evidence="4">
    <location>
        <begin position="144"/>
        <end position="157"/>
    </location>
</feature>
<sequence>MDTPDRPPRAAAAAAAATAAVEDSPVFNFINSLSPIPPPKPSDSAHNVQLFKSSDLAPVSSIFASPHVNPAKESKLPIREDSVQLSRESHSPNSVRTRTGATSSIRMIRCKNIVSENCSITCYLNEPNSSKSSQSIQLCGGSAESDKNQNTDGKKDLSTEKVRTDLEFVLLDQSGPEKMDSSQSGNNVCENQLSEQHKDELGSFDGGYMIAHQPDSDMLRLAPPFESETQLVSETLQTDNVYCESLLADGPGGSYIQNSAPDPHLYWAGAVEGSATDYTPQMLPGACQSQLVPNDPICNKLNEPSDYMPMDQNVSSQNLRGMRRRCLFNEKGGAANKGAKNTSVRHSTNSTTPRRKISSSDNNLKTLRTPPCALPGIGLHLNALTTVPKDKTVPHNDTQSSLNQASNVPSAVDSSPPTADPHTVNADSSQTAMVAYVGESSQGSPKKKRHKFDNGDGTSCKRCSCKKSKCLKLYCECFHAGVFCSEPCSCHGCLNKPSNMETVLSTREQIESRNPLAFAPKVIRTEPGQELAGGVGCSVSCRCEGCKNAFGRREGVALLGIEETKRGCEEKDGGVKEETTDNDKQLVIYQDSINLTPAESVLATPSVVDCRPLVALPPLSSKKPRSSTKLGGYSSRLEGHLKSDILLSPFESYAEMMLGDGYILDYLWFLRGPDRQHLSLHQSWFYHALEFDDQPREFCFGKFCSEAEVIPCFLESGMPNNNPVRVLYTYYQDVQITPRQEPPVAGGSSAPEWHDAIVPARLRRRVPRNFRLLEELERGEKGIGDGSVSYGMDDADDIYMRSWTGTIIGPHNTVHEGRIYQLKLFCDKDYPDRPPTVKFHSRINMTCVNPENGLLEASGSDPDDPLLRVVPPPLPPPPPPPPTAPAPVLLAPYENASAEAAFAVPLPAAAVEANGNSEKKKKSVAFSPSPPRFFFCSVLVLLAFDFLIWRKADEGEGCKSCSCKKSKCLKLYCVCFASGSHCSESCGCDPCYNKSIHGVPRSTPALPSKAVQTSEAGQDSVGGAGCSINCKCDDCKNPYGRKVGVILDGKNILAGPTPNERNGTEADSSDDEEDDYYMNRPLSPVSPSPVSRESSFQQETLVGVEVQTMNGHLYPKPLTQVRPESWQLTRRPTEEVRGEAWHYLRRPSEDGTSDVMEGHADPKFQRDNKQLENHVDRYSIPRCIEVMNAMADLSPIEKSLAPDIFLDPSNREIFLSLTVDIRTMWLKRKMKSLV</sequence>
<dbReference type="SUPFAM" id="SSF54495">
    <property type="entry name" value="UBC-like"/>
    <property type="match status" value="1"/>
</dbReference>
<feature type="region of interest" description="Disordered" evidence="4">
    <location>
        <begin position="128"/>
        <end position="157"/>
    </location>
</feature>
<protein>
    <recommendedName>
        <fullName evidence="9">CRC domain-containing protein</fullName>
    </recommendedName>
</protein>
<dbReference type="InterPro" id="IPR000608">
    <property type="entry name" value="UBC"/>
</dbReference>
<dbReference type="EnsemblPlants" id="OPUNC12G16510.1">
    <property type="protein sequence ID" value="OPUNC12G16510.1"/>
    <property type="gene ID" value="OPUNC12G16510"/>
</dbReference>
<feature type="region of interest" description="Disordered" evidence="4">
    <location>
        <begin position="389"/>
        <end position="425"/>
    </location>
</feature>
<dbReference type="HOGENOM" id="CLU_267412_0_0_1"/>
<evidence type="ECO:0000259" key="6">
    <source>
        <dbReference type="PROSITE" id="PS51634"/>
    </source>
</evidence>
<feature type="domain" description="UBC core" evidence="5">
    <location>
        <begin position="767"/>
        <end position="933"/>
    </location>
</feature>
<dbReference type="InterPro" id="IPR016135">
    <property type="entry name" value="UBQ-conjugating_enzyme/RWD"/>
</dbReference>
<dbReference type="PANTHER" id="PTHR46159">
    <property type="entry name" value="PROTEIN TESMIN/TSO1-LIKE CXC 2"/>
    <property type="match status" value="1"/>
</dbReference>
<feature type="region of interest" description="Disordered" evidence="4">
    <location>
        <begin position="331"/>
        <end position="369"/>
    </location>
</feature>
<feature type="region of interest" description="Disordered" evidence="4">
    <location>
        <begin position="72"/>
        <end position="100"/>
    </location>
</feature>
<dbReference type="PROSITE" id="PS50127">
    <property type="entry name" value="UBC_2"/>
    <property type="match status" value="1"/>
</dbReference>
<reference evidence="7" key="1">
    <citation type="submission" date="2015-04" db="UniProtKB">
        <authorList>
            <consortium name="EnsemblPlants"/>
        </authorList>
    </citation>
    <scope>IDENTIFICATION</scope>
</reference>
<feature type="compositionally biased region" description="Polar residues" evidence="4">
    <location>
        <begin position="395"/>
        <end position="417"/>
    </location>
</feature>
<feature type="region of interest" description="Disordered" evidence="4">
    <location>
        <begin position="1051"/>
        <end position="1093"/>
    </location>
</feature>
<dbReference type="eggNOG" id="KOG0896">
    <property type="taxonomic scope" value="Eukaryota"/>
</dbReference>
<organism evidence="7">
    <name type="scientific">Oryza punctata</name>
    <name type="common">Red rice</name>
    <dbReference type="NCBI Taxonomy" id="4537"/>
    <lineage>
        <taxon>Eukaryota</taxon>
        <taxon>Viridiplantae</taxon>
        <taxon>Streptophyta</taxon>
        <taxon>Embryophyta</taxon>
        <taxon>Tracheophyta</taxon>
        <taxon>Spermatophyta</taxon>
        <taxon>Magnoliopsida</taxon>
        <taxon>Liliopsida</taxon>
        <taxon>Poales</taxon>
        <taxon>Poaceae</taxon>
        <taxon>BOP clade</taxon>
        <taxon>Oryzoideae</taxon>
        <taxon>Oryzeae</taxon>
        <taxon>Oryzinae</taxon>
        <taxon>Oryza</taxon>
    </lineage>
</organism>
<feature type="compositionally biased region" description="Polar residues" evidence="4">
    <location>
        <begin position="91"/>
        <end position="100"/>
    </location>
</feature>
<dbReference type="Gramene" id="OPUNC12G16510.1">
    <property type="protein sequence ID" value="OPUNC12G16510.1"/>
    <property type="gene ID" value="OPUNC12G16510"/>
</dbReference>
<comment type="subcellular location">
    <subcellularLocation>
        <location evidence="1">Nucleus</location>
    </subcellularLocation>
</comment>
<dbReference type="AlphaFoldDB" id="A0A0E0MPE4"/>
<feature type="domain" description="CRC" evidence="6">
    <location>
        <begin position="459"/>
        <end position="551"/>
    </location>
</feature>
<feature type="compositionally biased region" description="Basic and acidic residues" evidence="4">
    <location>
        <begin position="72"/>
        <end position="90"/>
    </location>
</feature>
<dbReference type="eggNOG" id="KOG1171">
    <property type="taxonomic scope" value="Eukaryota"/>
</dbReference>
<keyword evidence="3" id="KW-0539">Nucleus</keyword>
<dbReference type="GO" id="GO:0003700">
    <property type="term" value="F:DNA-binding transcription factor activity"/>
    <property type="evidence" value="ECO:0007669"/>
    <property type="project" value="InterPro"/>
</dbReference>
<reference evidence="7" key="2">
    <citation type="submission" date="2018-05" db="EMBL/GenBank/DDBJ databases">
        <title>OpunRS2 (Oryza punctata Reference Sequence Version 2).</title>
        <authorList>
            <person name="Zhang J."/>
            <person name="Kudrna D."/>
            <person name="Lee S."/>
            <person name="Talag J."/>
            <person name="Welchert J."/>
            <person name="Wing R.A."/>
        </authorList>
    </citation>
    <scope>NUCLEOTIDE SEQUENCE [LARGE SCALE GENOMIC DNA]</scope>
</reference>
<feature type="compositionally biased region" description="Low complexity" evidence="4">
    <location>
        <begin position="1080"/>
        <end position="1093"/>
    </location>
</feature>
<dbReference type="Proteomes" id="UP000026962">
    <property type="component" value="Chromosome 12"/>
</dbReference>
<dbReference type="SMART" id="SM00212">
    <property type="entry name" value="UBCc"/>
    <property type="match status" value="1"/>
</dbReference>
<dbReference type="InterPro" id="IPR033467">
    <property type="entry name" value="Tesmin/TSO1-like_CXC"/>
</dbReference>
<evidence type="ECO:0000313" key="8">
    <source>
        <dbReference type="Proteomes" id="UP000026962"/>
    </source>
</evidence>
<evidence type="ECO:0000313" key="7">
    <source>
        <dbReference type="EnsemblPlants" id="OPUNC12G16510.1"/>
    </source>
</evidence>
<dbReference type="CDD" id="cd23807">
    <property type="entry name" value="UEV_UBE2V"/>
    <property type="match status" value="1"/>
</dbReference>
<dbReference type="Pfam" id="PF03638">
    <property type="entry name" value="TCR"/>
    <property type="match status" value="2"/>
</dbReference>
<accession>A0A0E0MPE4</accession>
<feature type="compositionally biased region" description="Pro residues" evidence="4">
    <location>
        <begin position="870"/>
        <end position="885"/>
    </location>
</feature>
<evidence type="ECO:0000256" key="3">
    <source>
        <dbReference type="ARBA" id="ARBA00023242"/>
    </source>
</evidence>
<dbReference type="PANTHER" id="PTHR46159:SF19">
    <property type="entry name" value="OS12G0605500 PROTEIN"/>
    <property type="match status" value="1"/>
</dbReference>
<dbReference type="GO" id="GO:0005634">
    <property type="term" value="C:nucleus"/>
    <property type="evidence" value="ECO:0007669"/>
    <property type="project" value="UniProtKB-SubCell"/>
</dbReference>